<comment type="subcellular location">
    <subcellularLocation>
        <location evidence="3">Membrane</location>
        <topology evidence="3">Multi-pass membrane protein</topology>
    </subcellularLocation>
</comment>
<evidence type="ECO:0000256" key="2">
    <source>
        <dbReference type="ARBA" id="ARBA00004050"/>
    </source>
</evidence>
<evidence type="ECO:0000256" key="14">
    <source>
        <dbReference type="ARBA" id="ARBA00023004"/>
    </source>
</evidence>
<dbReference type="GO" id="GO:0016020">
    <property type="term" value="C:membrane"/>
    <property type="evidence" value="ECO:0007669"/>
    <property type="project" value="UniProtKB-SubCell"/>
</dbReference>
<evidence type="ECO:0000256" key="1">
    <source>
        <dbReference type="ARBA" id="ARBA00001971"/>
    </source>
</evidence>
<evidence type="ECO:0000256" key="6">
    <source>
        <dbReference type="ARBA" id="ARBA00019425"/>
    </source>
</evidence>
<organism evidence="17 18">
    <name type="scientific">Sphingomonas oligophenolica</name>
    <dbReference type="NCBI Taxonomy" id="301154"/>
    <lineage>
        <taxon>Bacteria</taxon>
        <taxon>Pseudomonadati</taxon>
        <taxon>Pseudomonadota</taxon>
        <taxon>Alphaproteobacteria</taxon>
        <taxon>Sphingomonadales</taxon>
        <taxon>Sphingomonadaceae</taxon>
        <taxon>Sphingomonas</taxon>
    </lineage>
</organism>
<evidence type="ECO:0000256" key="16">
    <source>
        <dbReference type="SAM" id="Phobius"/>
    </source>
</evidence>
<keyword evidence="7" id="KW-0813">Transport</keyword>
<comment type="caution">
    <text evidence="17">The sequence shown here is derived from an EMBL/GenBank/DDBJ whole genome shotgun (WGS) entry which is preliminary data.</text>
</comment>
<dbReference type="Gene3D" id="1.20.1300.10">
    <property type="entry name" value="Fumarate reductase/succinate dehydrogenase, transmembrane subunit"/>
    <property type="match status" value="1"/>
</dbReference>
<dbReference type="UniPathway" id="UPA00223"/>
<evidence type="ECO:0000256" key="3">
    <source>
        <dbReference type="ARBA" id="ARBA00004141"/>
    </source>
</evidence>
<evidence type="ECO:0000313" key="17">
    <source>
        <dbReference type="EMBL" id="TPG10919.1"/>
    </source>
</evidence>
<evidence type="ECO:0000256" key="10">
    <source>
        <dbReference type="ARBA" id="ARBA00022692"/>
    </source>
</evidence>
<evidence type="ECO:0000256" key="5">
    <source>
        <dbReference type="ARBA" id="ARBA00011558"/>
    </source>
</evidence>
<gene>
    <name evidence="17" type="primary">sdhD</name>
    <name evidence="17" type="ORF">EAH84_11590</name>
</gene>
<evidence type="ECO:0000256" key="7">
    <source>
        <dbReference type="ARBA" id="ARBA00022448"/>
    </source>
</evidence>
<feature type="transmembrane region" description="Helical" evidence="16">
    <location>
        <begin position="28"/>
        <end position="45"/>
    </location>
</feature>
<dbReference type="GO" id="GO:0046872">
    <property type="term" value="F:metal ion binding"/>
    <property type="evidence" value="ECO:0007669"/>
    <property type="project" value="UniProtKB-KW"/>
</dbReference>
<keyword evidence="11" id="KW-0479">Metal-binding</keyword>
<keyword evidence="10 16" id="KW-0812">Transmembrane</keyword>
<feature type="transmembrane region" description="Helical" evidence="16">
    <location>
        <begin position="97"/>
        <end position="119"/>
    </location>
</feature>
<dbReference type="EMBL" id="RCZK01000009">
    <property type="protein sequence ID" value="TPG10919.1"/>
    <property type="molecule type" value="Genomic_DNA"/>
</dbReference>
<comment type="cofactor">
    <cofactor evidence="1">
        <name>heme</name>
        <dbReference type="ChEBI" id="CHEBI:30413"/>
    </cofactor>
</comment>
<evidence type="ECO:0000256" key="9">
    <source>
        <dbReference type="ARBA" id="ARBA00022617"/>
    </source>
</evidence>
<name>A0A502CFX0_9SPHN</name>
<dbReference type="InterPro" id="IPR000701">
    <property type="entry name" value="SuccDH_FuR_B_TM-su"/>
</dbReference>
<dbReference type="InterPro" id="IPR034804">
    <property type="entry name" value="SQR/QFR_C/D"/>
</dbReference>
<dbReference type="OrthoDB" id="9809280at2"/>
<keyword evidence="12" id="KW-0249">Electron transport</keyword>
<sequence>MGTGTSIGRVRGLGSAHQGTHHWWHQRLTAGANLFLMLWFMFSLARLSGFDYASVHSWLRSAWVAIPMLLLVVSIFYHFRLGLQVVIEDYAHHEGKVVLMVLLSLFTVATAAIAIFAILKVALGAAA</sequence>
<dbReference type="NCBIfam" id="TIGR02968">
    <property type="entry name" value="succ_dehyd_anc"/>
    <property type="match status" value="1"/>
</dbReference>
<protein>
    <recommendedName>
        <fullName evidence="6">Succinate dehydrogenase hydrophobic membrane anchor subunit</fullName>
    </recommendedName>
</protein>
<evidence type="ECO:0000256" key="12">
    <source>
        <dbReference type="ARBA" id="ARBA00022982"/>
    </source>
</evidence>
<evidence type="ECO:0000256" key="15">
    <source>
        <dbReference type="ARBA" id="ARBA00023136"/>
    </source>
</evidence>
<evidence type="ECO:0000313" key="18">
    <source>
        <dbReference type="Proteomes" id="UP000318413"/>
    </source>
</evidence>
<dbReference type="AlphaFoldDB" id="A0A502CFX0"/>
<feature type="transmembrane region" description="Helical" evidence="16">
    <location>
        <begin position="57"/>
        <end position="77"/>
    </location>
</feature>
<keyword evidence="18" id="KW-1185">Reference proteome</keyword>
<keyword evidence="8" id="KW-0816">Tricarboxylic acid cycle</keyword>
<dbReference type="SUPFAM" id="SSF81343">
    <property type="entry name" value="Fumarate reductase respiratory complex transmembrane subunits"/>
    <property type="match status" value="1"/>
</dbReference>
<comment type="function">
    <text evidence="2">Membrane-anchoring subunit of succinate dehydrogenase (SDH).</text>
</comment>
<reference evidence="17 18" key="1">
    <citation type="journal article" date="2019" name="Environ. Microbiol.">
        <title>Species interactions and distinct microbial communities in high Arctic permafrost affected cryosols are associated with the CH4 and CO2 gas fluxes.</title>
        <authorList>
            <person name="Altshuler I."/>
            <person name="Hamel J."/>
            <person name="Turney S."/>
            <person name="Magnuson E."/>
            <person name="Levesque R."/>
            <person name="Greer C."/>
            <person name="Whyte L.G."/>
        </authorList>
    </citation>
    <scope>NUCLEOTIDE SEQUENCE [LARGE SCALE GENOMIC DNA]</scope>
    <source>
        <strain evidence="17 18">S5.1</strain>
    </source>
</reference>
<evidence type="ECO:0000256" key="11">
    <source>
        <dbReference type="ARBA" id="ARBA00022723"/>
    </source>
</evidence>
<keyword evidence="15 16" id="KW-0472">Membrane</keyword>
<dbReference type="GO" id="GO:0020037">
    <property type="term" value="F:heme binding"/>
    <property type="evidence" value="ECO:0007669"/>
    <property type="project" value="InterPro"/>
</dbReference>
<evidence type="ECO:0000256" key="4">
    <source>
        <dbReference type="ARBA" id="ARBA00005163"/>
    </source>
</evidence>
<dbReference type="Pfam" id="PF01127">
    <property type="entry name" value="Sdh_cyt"/>
    <property type="match status" value="1"/>
</dbReference>
<dbReference type="CDD" id="cd03495">
    <property type="entry name" value="SQR_TypeC_SdhD_like"/>
    <property type="match status" value="1"/>
</dbReference>
<keyword evidence="9" id="KW-0349">Heme</keyword>
<dbReference type="InterPro" id="IPR014312">
    <property type="entry name" value="Succ_DH_anchor"/>
</dbReference>
<comment type="subunit">
    <text evidence="5">Part of an enzyme complex containing four subunits: a flavoprotein, an iron-sulfur protein, plus two membrane-anchoring proteins, SdhC and SdhD.</text>
</comment>
<keyword evidence="14" id="KW-0408">Iron</keyword>
<comment type="pathway">
    <text evidence="4">Carbohydrate metabolism; tricarboxylic acid cycle.</text>
</comment>
<evidence type="ECO:0000256" key="13">
    <source>
        <dbReference type="ARBA" id="ARBA00022989"/>
    </source>
</evidence>
<dbReference type="GO" id="GO:0006099">
    <property type="term" value="P:tricarboxylic acid cycle"/>
    <property type="evidence" value="ECO:0007669"/>
    <property type="project" value="UniProtKB-UniPathway"/>
</dbReference>
<keyword evidence="13 16" id="KW-1133">Transmembrane helix</keyword>
<dbReference type="RefSeq" id="WP_140872130.1">
    <property type="nucleotide sequence ID" value="NZ_RCZK01000009.1"/>
</dbReference>
<dbReference type="Proteomes" id="UP000318413">
    <property type="component" value="Unassembled WGS sequence"/>
</dbReference>
<evidence type="ECO:0000256" key="8">
    <source>
        <dbReference type="ARBA" id="ARBA00022532"/>
    </source>
</evidence>
<proteinExistence type="predicted"/>
<accession>A0A502CFX0</accession>